<keyword evidence="3" id="KW-1185">Reference proteome</keyword>
<gene>
    <name evidence="2" type="ORF">OBBRIDRAFT_830511</name>
</gene>
<dbReference type="AlphaFoldDB" id="A0A8E2J6H6"/>
<name>A0A8E2J6H6_9APHY</name>
<accession>A0A8E2J6H6</accession>
<dbReference type="Proteomes" id="UP000250043">
    <property type="component" value="Unassembled WGS sequence"/>
</dbReference>
<feature type="transmembrane region" description="Helical" evidence="1">
    <location>
        <begin position="121"/>
        <end position="144"/>
    </location>
</feature>
<sequence length="211" mass="22564">MPGLVQRYNISAEHAKLLSTRPSHQRTSHARSPSAARPLAAARAEATSWYAAAVPPLADVQTALRRGRRDPDASQARAFRFYAPLVVFGVLFAIAVLALDPHSIAHRVLARRQGQGRAAELVLCVGTVMGAVGAALLVLRMIIWSVAEIAEMVVEAEAGQRAGGKGNTVELPSSNVLLGMYARDIENAVPTNRHTLFVENRQGNAKASLTS</sequence>
<dbReference type="EMBL" id="KV722333">
    <property type="protein sequence ID" value="OCH95912.1"/>
    <property type="molecule type" value="Genomic_DNA"/>
</dbReference>
<keyword evidence="1" id="KW-0472">Membrane</keyword>
<keyword evidence="1" id="KW-0812">Transmembrane</keyword>
<organism evidence="2 3">
    <name type="scientific">Obba rivulosa</name>
    <dbReference type="NCBI Taxonomy" id="1052685"/>
    <lineage>
        <taxon>Eukaryota</taxon>
        <taxon>Fungi</taxon>
        <taxon>Dikarya</taxon>
        <taxon>Basidiomycota</taxon>
        <taxon>Agaricomycotina</taxon>
        <taxon>Agaricomycetes</taxon>
        <taxon>Polyporales</taxon>
        <taxon>Gelatoporiaceae</taxon>
        <taxon>Obba</taxon>
    </lineage>
</organism>
<feature type="transmembrane region" description="Helical" evidence="1">
    <location>
        <begin position="81"/>
        <end position="100"/>
    </location>
</feature>
<reference evidence="2 3" key="1">
    <citation type="submission" date="2016-07" db="EMBL/GenBank/DDBJ databases">
        <title>Draft genome of the white-rot fungus Obba rivulosa 3A-2.</title>
        <authorList>
            <consortium name="DOE Joint Genome Institute"/>
            <person name="Miettinen O."/>
            <person name="Riley R."/>
            <person name="Acob R."/>
            <person name="Barry K."/>
            <person name="Cullen D."/>
            <person name="De Vries R."/>
            <person name="Hainaut M."/>
            <person name="Hatakka A."/>
            <person name="Henrissat B."/>
            <person name="Hilden K."/>
            <person name="Kuo R."/>
            <person name="Labutti K."/>
            <person name="Lipzen A."/>
            <person name="Makela M.R."/>
            <person name="Sandor L."/>
            <person name="Spatafora J.W."/>
            <person name="Grigoriev I.V."/>
            <person name="Hibbett D.S."/>
        </authorList>
    </citation>
    <scope>NUCLEOTIDE SEQUENCE [LARGE SCALE GENOMIC DNA]</scope>
    <source>
        <strain evidence="2 3">3A-2</strain>
    </source>
</reference>
<proteinExistence type="predicted"/>
<keyword evidence="1" id="KW-1133">Transmembrane helix</keyword>
<protein>
    <submittedName>
        <fullName evidence="2">Uncharacterized protein</fullName>
    </submittedName>
</protein>
<evidence type="ECO:0000313" key="2">
    <source>
        <dbReference type="EMBL" id="OCH95912.1"/>
    </source>
</evidence>
<evidence type="ECO:0000313" key="3">
    <source>
        <dbReference type="Proteomes" id="UP000250043"/>
    </source>
</evidence>
<dbReference type="OrthoDB" id="2799448at2759"/>
<evidence type="ECO:0000256" key="1">
    <source>
        <dbReference type="SAM" id="Phobius"/>
    </source>
</evidence>